<protein>
    <recommendedName>
        <fullName evidence="5">G-protein coupled receptors family 1 profile domain-containing protein</fullName>
    </recommendedName>
</protein>
<dbReference type="Proteomes" id="UP000006352">
    <property type="component" value="Unassembled WGS sequence"/>
</dbReference>
<feature type="compositionally biased region" description="Polar residues" evidence="1">
    <location>
        <begin position="343"/>
        <end position="355"/>
    </location>
</feature>
<dbReference type="OrthoDB" id="3210850at2759"/>
<keyword evidence="2" id="KW-0812">Transmembrane</keyword>
<dbReference type="PANTHER" id="PTHR38848:SF3">
    <property type="entry name" value="G-PROTEIN COUPLED RECEPTORS FAMILY 3 PROFILE DOMAIN-CONTAINING PROTEIN"/>
    <property type="match status" value="1"/>
</dbReference>
<dbReference type="PANTHER" id="PTHR38848">
    <property type="entry name" value="G-PROTEIN COUPLED RECEPTORS FAMILY 3 PROFILE DOMAIN-CONTAINING PROTEIN"/>
    <property type="match status" value="1"/>
</dbReference>
<evidence type="ECO:0000313" key="4">
    <source>
        <dbReference type="Proteomes" id="UP000006352"/>
    </source>
</evidence>
<feature type="transmembrane region" description="Helical" evidence="2">
    <location>
        <begin position="182"/>
        <end position="206"/>
    </location>
</feature>
<evidence type="ECO:0008006" key="5">
    <source>
        <dbReference type="Google" id="ProtNLM"/>
    </source>
</evidence>
<dbReference type="EMBL" id="HE796896">
    <property type="protein sequence ID" value="CCL98657.1"/>
    <property type="molecule type" value="Genomic_DNA"/>
</dbReference>
<evidence type="ECO:0000256" key="2">
    <source>
        <dbReference type="SAM" id="Phobius"/>
    </source>
</evidence>
<feature type="transmembrane region" description="Helical" evidence="2">
    <location>
        <begin position="142"/>
        <end position="162"/>
    </location>
</feature>
<feature type="region of interest" description="Disordered" evidence="1">
    <location>
        <begin position="343"/>
        <end position="376"/>
    </location>
</feature>
<keyword evidence="4" id="KW-1185">Reference proteome</keyword>
<dbReference type="GeneID" id="24093568"/>
<sequence>MSPAHSPVTFPRSQRQNTGFQGVGLRLLSCLIHLLGVSILSFLFSRRFRIRDFRSIRQLACLGPSRYLVVLILLTSWTFLFAAGLLIQGAGLGLNYTVCSMAVINCIVFYASSKVLIYFFLIEKIHVVWSPAHHSKRIHSPLYVVCFFIVVLYGVVGTVLIIQRISYFRDDGACVIGLKRPASITLLIYDLCINILFTSLFLWPLYKSTFRSVRIRRAAVRTVWAAGVALSTSCINILALTLMKGQQLGWVCLGCCGVDVVINSIAIFWVTSYSESRGQSITVPELASIAQSRPGEDGTFRSSLPHHRSLDTATFQTELSSKADLSLSRSSNAALTSAERQISQLNKSHLPSSETRCAEKEENVSESDEAHAAQQKQFRSVRAFTVPSMLHRGRNDPSPLAIQVHISKEYDLSR</sequence>
<gene>
    <name evidence="3" type="ORF">FIBRA_00659</name>
</gene>
<feature type="compositionally biased region" description="Basic and acidic residues" evidence="1">
    <location>
        <begin position="356"/>
        <end position="371"/>
    </location>
</feature>
<evidence type="ECO:0000256" key="1">
    <source>
        <dbReference type="SAM" id="MobiDB-lite"/>
    </source>
</evidence>
<dbReference type="RefSeq" id="XP_012177940.1">
    <property type="nucleotide sequence ID" value="XM_012322550.1"/>
</dbReference>
<feature type="transmembrane region" description="Helical" evidence="2">
    <location>
        <begin position="23"/>
        <end position="44"/>
    </location>
</feature>
<name>J4HRZ2_9APHY</name>
<dbReference type="InParanoid" id="J4HRZ2"/>
<keyword evidence="2" id="KW-1133">Transmembrane helix</keyword>
<proteinExistence type="predicted"/>
<feature type="transmembrane region" description="Helical" evidence="2">
    <location>
        <begin position="65"/>
        <end position="87"/>
    </location>
</feature>
<feature type="transmembrane region" description="Helical" evidence="2">
    <location>
        <begin position="218"/>
        <end position="242"/>
    </location>
</feature>
<dbReference type="AlphaFoldDB" id="J4HRZ2"/>
<feature type="transmembrane region" description="Helical" evidence="2">
    <location>
        <begin position="93"/>
        <end position="121"/>
    </location>
</feature>
<evidence type="ECO:0000313" key="3">
    <source>
        <dbReference type="EMBL" id="CCL98657.1"/>
    </source>
</evidence>
<feature type="transmembrane region" description="Helical" evidence="2">
    <location>
        <begin position="248"/>
        <end position="270"/>
    </location>
</feature>
<accession>J4HRZ2</accession>
<reference evidence="3 4" key="1">
    <citation type="journal article" date="2012" name="Appl. Environ. Microbiol.">
        <title>Short-read sequencing for genomic analysis of the brown rot fungus Fibroporia radiculosa.</title>
        <authorList>
            <person name="Tang J.D."/>
            <person name="Perkins A.D."/>
            <person name="Sonstegard T.S."/>
            <person name="Schroeder S.G."/>
            <person name="Burgess S.C."/>
            <person name="Diehl S.V."/>
        </authorList>
    </citation>
    <scope>NUCLEOTIDE SEQUENCE [LARGE SCALE GENOMIC DNA]</scope>
    <source>
        <strain evidence="3 4">TFFH 294</strain>
    </source>
</reference>
<keyword evidence="2" id="KW-0472">Membrane</keyword>
<organism evidence="3 4">
    <name type="scientific">Fibroporia radiculosa</name>
    <dbReference type="NCBI Taxonomy" id="599839"/>
    <lineage>
        <taxon>Eukaryota</taxon>
        <taxon>Fungi</taxon>
        <taxon>Dikarya</taxon>
        <taxon>Basidiomycota</taxon>
        <taxon>Agaricomycotina</taxon>
        <taxon>Agaricomycetes</taxon>
        <taxon>Polyporales</taxon>
        <taxon>Fibroporiaceae</taxon>
        <taxon>Fibroporia</taxon>
    </lineage>
</organism>
<dbReference type="HOGENOM" id="CLU_043698_2_1_1"/>